<keyword evidence="2" id="KW-0812">Transmembrane</keyword>
<feature type="compositionally biased region" description="Polar residues" evidence="1">
    <location>
        <begin position="13"/>
        <end position="31"/>
    </location>
</feature>
<sequence>MGKAGSLRYFDGQQWTTSVSDQAGQPPTGQNAPAGHRPPPASGGQYPQDGPYGPSGQQPPGHGPGSGTPAGQPREVLGVQLRWLLLAAGIIILAAVLIGSLVARPSNAPGPGEDPATTDGPGTQTTDDPTGPGGRDPDKYDCRIGNGSGSGARPPKLGTPGLEMTVPADWPWRYSLDYWTWLDDSASWGRVDVGPGDEGWATGVSIGRIGTDGEGPRSAAEGLAWAHECLRRPDGAFGDLEYEVQEIAAGDTRVGDYPAKRVAYAYLLPDQGKLSYAGYEVTIMIVEMPDDGLVQVVGWAPGGSDEMETIATALQSLQAP</sequence>
<feature type="region of interest" description="Disordered" evidence="1">
    <location>
        <begin position="1"/>
        <end position="73"/>
    </location>
</feature>
<keyword evidence="2" id="KW-1133">Transmembrane helix</keyword>
<protein>
    <recommendedName>
        <fullName evidence="5">DUF2510 domain-containing protein</fullName>
    </recommendedName>
</protein>
<evidence type="ECO:0000313" key="4">
    <source>
        <dbReference type="Proteomes" id="UP000216533"/>
    </source>
</evidence>
<feature type="compositionally biased region" description="Low complexity" evidence="1">
    <location>
        <begin position="114"/>
        <end position="130"/>
    </location>
</feature>
<gene>
    <name evidence="3" type="ORF">CGZ92_02470</name>
</gene>
<feature type="compositionally biased region" description="Low complexity" evidence="1">
    <location>
        <begin position="43"/>
        <end position="60"/>
    </location>
</feature>
<feature type="region of interest" description="Disordered" evidence="1">
    <location>
        <begin position="107"/>
        <end position="160"/>
    </location>
</feature>
<organism evidence="3 4">
    <name type="scientific">Parenemella sanctibonifatiensis</name>
    <dbReference type="NCBI Taxonomy" id="2016505"/>
    <lineage>
        <taxon>Bacteria</taxon>
        <taxon>Bacillati</taxon>
        <taxon>Actinomycetota</taxon>
        <taxon>Actinomycetes</taxon>
        <taxon>Propionibacteriales</taxon>
        <taxon>Propionibacteriaceae</taxon>
        <taxon>Parenemella</taxon>
    </lineage>
</organism>
<evidence type="ECO:0000256" key="2">
    <source>
        <dbReference type="SAM" id="Phobius"/>
    </source>
</evidence>
<evidence type="ECO:0000313" key="3">
    <source>
        <dbReference type="EMBL" id="OYN89604.1"/>
    </source>
</evidence>
<evidence type="ECO:0008006" key="5">
    <source>
        <dbReference type="Google" id="ProtNLM"/>
    </source>
</evidence>
<dbReference type="AlphaFoldDB" id="A0A255EDH3"/>
<dbReference type="Proteomes" id="UP000216533">
    <property type="component" value="Unassembled WGS sequence"/>
</dbReference>
<name>A0A255EDH3_9ACTN</name>
<keyword evidence="2" id="KW-0472">Membrane</keyword>
<accession>A0A255EDH3</accession>
<dbReference type="EMBL" id="NMVI01000008">
    <property type="protein sequence ID" value="OYN89604.1"/>
    <property type="molecule type" value="Genomic_DNA"/>
</dbReference>
<reference evidence="3 4" key="1">
    <citation type="submission" date="2017-07" db="EMBL/GenBank/DDBJ databases">
        <title>Draft whole genome sequences of clinical Proprionibacteriaceae strains.</title>
        <authorList>
            <person name="Bernier A.-M."/>
            <person name="Bernard K."/>
            <person name="Domingo M.-C."/>
        </authorList>
    </citation>
    <scope>NUCLEOTIDE SEQUENCE [LARGE SCALE GENOMIC DNA]</scope>
    <source>
        <strain evidence="3 4">NML 160184</strain>
    </source>
</reference>
<feature type="transmembrane region" description="Helical" evidence="2">
    <location>
        <begin position="83"/>
        <end position="103"/>
    </location>
</feature>
<evidence type="ECO:0000256" key="1">
    <source>
        <dbReference type="SAM" id="MobiDB-lite"/>
    </source>
</evidence>
<proteinExistence type="predicted"/>
<comment type="caution">
    <text evidence="3">The sequence shown here is derived from an EMBL/GenBank/DDBJ whole genome shotgun (WGS) entry which is preliminary data.</text>
</comment>